<proteinExistence type="inferred from homology"/>
<evidence type="ECO:0000256" key="2">
    <source>
        <dbReference type="ARBA" id="ARBA00023015"/>
    </source>
</evidence>
<dbReference type="PANTHER" id="PTHR30126:SF64">
    <property type="entry name" value="HTH-TYPE TRANSCRIPTIONAL REGULATOR CITR"/>
    <property type="match status" value="1"/>
</dbReference>
<dbReference type="Pfam" id="PF03466">
    <property type="entry name" value="LysR_substrate"/>
    <property type="match status" value="1"/>
</dbReference>
<dbReference type="GO" id="GO:0003700">
    <property type="term" value="F:DNA-binding transcription factor activity"/>
    <property type="evidence" value="ECO:0007669"/>
    <property type="project" value="InterPro"/>
</dbReference>
<dbReference type="SUPFAM" id="SSF46785">
    <property type="entry name" value="Winged helix' DNA-binding domain"/>
    <property type="match status" value="1"/>
</dbReference>
<dbReference type="CDD" id="cd05466">
    <property type="entry name" value="PBP2_LTTR_substrate"/>
    <property type="match status" value="1"/>
</dbReference>
<dbReference type="InterPro" id="IPR036390">
    <property type="entry name" value="WH_DNA-bd_sf"/>
</dbReference>
<dbReference type="KEGG" id="ptrt:HU722_0014985"/>
<comment type="similarity">
    <text evidence="1">Belongs to the LysR transcriptional regulatory family.</text>
</comment>
<dbReference type="FunFam" id="1.10.10.10:FF:000001">
    <property type="entry name" value="LysR family transcriptional regulator"/>
    <property type="match status" value="1"/>
</dbReference>
<dbReference type="InterPro" id="IPR000847">
    <property type="entry name" value="LysR_HTH_N"/>
</dbReference>
<dbReference type="EMBL" id="JABWQF010000019">
    <property type="protein sequence ID" value="MBC3295247.1"/>
    <property type="molecule type" value="Genomic_DNA"/>
</dbReference>
<dbReference type="Pfam" id="PF00126">
    <property type="entry name" value="HTH_1"/>
    <property type="match status" value="1"/>
</dbReference>
<evidence type="ECO:0000256" key="3">
    <source>
        <dbReference type="ARBA" id="ARBA00023125"/>
    </source>
</evidence>
<dbReference type="AlphaFoldDB" id="A0A8I0CYV9"/>
<protein>
    <submittedName>
        <fullName evidence="6">LysR family transcriptional regulator</fullName>
    </submittedName>
</protein>
<evidence type="ECO:0000256" key="1">
    <source>
        <dbReference type="ARBA" id="ARBA00009437"/>
    </source>
</evidence>
<dbReference type="InterPro" id="IPR036388">
    <property type="entry name" value="WH-like_DNA-bd_sf"/>
</dbReference>
<dbReference type="Gene3D" id="3.40.190.290">
    <property type="match status" value="1"/>
</dbReference>
<dbReference type="PANTHER" id="PTHR30126">
    <property type="entry name" value="HTH-TYPE TRANSCRIPTIONAL REGULATOR"/>
    <property type="match status" value="1"/>
</dbReference>
<dbReference type="GO" id="GO:0000976">
    <property type="term" value="F:transcription cis-regulatory region binding"/>
    <property type="evidence" value="ECO:0007669"/>
    <property type="project" value="TreeGrafter"/>
</dbReference>
<keyword evidence="3" id="KW-0238">DNA-binding</keyword>
<keyword evidence="2" id="KW-0805">Transcription regulation</keyword>
<dbReference type="PROSITE" id="PS50931">
    <property type="entry name" value="HTH_LYSR"/>
    <property type="match status" value="1"/>
</dbReference>
<organism evidence="6">
    <name type="scientific">Pseudomonas tritici</name>
    <dbReference type="NCBI Taxonomy" id="2745518"/>
    <lineage>
        <taxon>Bacteria</taxon>
        <taxon>Pseudomonadati</taxon>
        <taxon>Pseudomonadota</taxon>
        <taxon>Gammaproteobacteria</taxon>
        <taxon>Pseudomonadales</taxon>
        <taxon>Pseudomonadaceae</taxon>
        <taxon>Pseudomonas</taxon>
    </lineage>
</organism>
<dbReference type="Gene3D" id="1.10.10.10">
    <property type="entry name" value="Winged helix-like DNA-binding domain superfamily/Winged helix DNA-binding domain"/>
    <property type="match status" value="1"/>
</dbReference>
<name>A0A8I0CYV9_9PSED</name>
<reference evidence="6" key="1">
    <citation type="journal article" date="2020" name="Microorganisms">
        <title>Reliable Identification of Environmental Pseudomonas Isolates Using the rpoD Gene.</title>
        <authorList>
            <consortium name="The Broad Institute Genome Sequencing Platform"/>
            <person name="Girard L."/>
            <person name="Lood C."/>
            <person name="Rokni-Zadeh H."/>
            <person name="van Noort V."/>
            <person name="Lavigne R."/>
            <person name="De Mot R."/>
        </authorList>
    </citation>
    <scope>NUCLEOTIDE SEQUENCE [LARGE SCALE GENOMIC DNA]</scope>
    <source>
        <strain evidence="6">SWRI145</strain>
    </source>
</reference>
<dbReference type="EMBL" id="CP077084">
    <property type="protein sequence ID" value="QXH81343.1"/>
    <property type="molecule type" value="Genomic_DNA"/>
</dbReference>
<dbReference type="RefSeq" id="WP_186753797.1">
    <property type="nucleotide sequence ID" value="NZ_CP077084.1"/>
</dbReference>
<dbReference type="SUPFAM" id="SSF53850">
    <property type="entry name" value="Periplasmic binding protein-like II"/>
    <property type="match status" value="1"/>
</dbReference>
<gene>
    <name evidence="7" type="ORF">HU722_0014985</name>
    <name evidence="6" type="ORF">HU722_27330</name>
</gene>
<keyword evidence="4" id="KW-0804">Transcription</keyword>
<reference evidence="7" key="2">
    <citation type="submission" date="2021-06" db="EMBL/GenBank/DDBJ databases">
        <title>Updating the genus Pseudomonas: Description of 43 new species and partition of the Pseudomonas putida group.</title>
        <authorList>
            <person name="Girard L."/>
            <person name="Lood C."/>
            <person name="Vandamme P."/>
            <person name="Rokni-Zadeh H."/>
            <person name="van Noort V."/>
            <person name="Hofte M."/>
            <person name="Lavigne R."/>
            <person name="De Mot R."/>
        </authorList>
    </citation>
    <scope>NUCLEOTIDE SEQUENCE</scope>
    <source>
        <strain evidence="7">SWRI145</strain>
    </source>
</reference>
<accession>A0A8I0CYV9</accession>
<evidence type="ECO:0000256" key="4">
    <source>
        <dbReference type="ARBA" id="ARBA00023163"/>
    </source>
</evidence>
<evidence type="ECO:0000313" key="8">
    <source>
        <dbReference type="Proteomes" id="UP000615613"/>
    </source>
</evidence>
<evidence type="ECO:0000313" key="6">
    <source>
        <dbReference type="EMBL" id="MBC3295247.1"/>
    </source>
</evidence>
<keyword evidence="8" id="KW-1185">Reference proteome</keyword>
<feature type="domain" description="HTH lysR-type" evidence="5">
    <location>
        <begin position="8"/>
        <end position="65"/>
    </location>
</feature>
<dbReference type="Proteomes" id="UP000615613">
    <property type="component" value="Chromosome"/>
</dbReference>
<sequence>MRGFDPYLTFQKLEVFCTVAELGSVTGAADKLCVTQPVVTAHLRSMEAKLGCVLVKRVGRNIALTEAGHRVHRWALEVLTLTHEMERELAVVESGCRGQATIATFMSLGSYFLPPLISEFTSLHNEGRVTVQVSNTTAAIDTVRAGGCDFAVTFLEPNQDLNRLTTHHLWDEPLVLVCAPETRWLDEKNLLASLSRVAFVSAPLNTIHRKVEDDLLRKRGLENRNIVLELAHPEAIKHAVKNDLGLCFMLYSSVRSEVEQGSLKLLDHPDLHFNMPVFLVHRSDKIFSTYQSVLIQHLLDSTQKP</sequence>
<evidence type="ECO:0000313" key="7">
    <source>
        <dbReference type="EMBL" id="QXH81343.1"/>
    </source>
</evidence>
<dbReference type="InterPro" id="IPR005119">
    <property type="entry name" value="LysR_subst-bd"/>
</dbReference>
<evidence type="ECO:0000259" key="5">
    <source>
        <dbReference type="PROSITE" id="PS50931"/>
    </source>
</evidence>